<evidence type="ECO:0000313" key="18">
    <source>
        <dbReference type="EMBL" id="MEC0225863.1"/>
    </source>
</evidence>
<evidence type="ECO:0000256" key="1">
    <source>
        <dbReference type="ARBA" id="ARBA00000312"/>
    </source>
</evidence>
<evidence type="ECO:0000256" key="16">
    <source>
        <dbReference type="ARBA" id="ARBA00029570"/>
    </source>
</evidence>
<keyword evidence="12" id="KW-0547">Nucleotide-binding</keyword>
<dbReference type="Proteomes" id="UP001338137">
    <property type="component" value="Unassembled WGS sequence"/>
</dbReference>
<evidence type="ECO:0000256" key="6">
    <source>
        <dbReference type="ARBA" id="ARBA00005159"/>
    </source>
</evidence>
<evidence type="ECO:0000256" key="9">
    <source>
        <dbReference type="ARBA" id="ARBA00012523"/>
    </source>
</evidence>
<dbReference type="PANTHER" id="PTHR34848">
    <property type="match status" value="1"/>
</dbReference>
<keyword evidence="11 18" id="KW-0808">Transferase</keyword>
<gene>
    <name evidence="18" type="primary">cobU</name>
    <name evidence="18" type="ORF">P4I72_01835</name>
</gene>
<comment type="pathway">
    <text evidence="5">Cofactor biosynthesis; adenosylcobalamin biosynthesis; adenosylcobalamin from cob(II)yrinate a,c-diamide: step 6/7.</text>
</comment>
<protein>
    <recommendedName>
        <fullName evidence="16">Adenosylcobinamide kinase</fullName>
        <ecNumber evidence="8">2.7.1.156</ecNumber>
        <ecNumber evidence="9">2.7.7.62</ecNumber>
    </recommendedName>
    <alternativeName>
        <fullName evidence="17">Adenosylcobinamide-phosphate guanylyltransferase</fullName>
    </alternativeName>
</protein>
<keyword evidence="15" id="KW-0342">GTP-binding</keyword>
<dbReference type="GO" id="GO:0043752">
    <property type="term" value="F:adenosylcobinamide kinase activity"/>
    <property type="evidence" value="ECO:0007669"/>
    <property type="project" value="UniProtKB-EC"/>
</dbReference>
<evidence type="ECO:0000256" key="7">
    <source>
        <dbReference type="ARBA" id="ARBA00007490"/>
    </source>
</evidence>
<evidence type="ECO:0000313" key="19">
    <source>
        <dbReference type="Proteomes" id="UP001338137"/>
    </source>
</evidence>
<comment type="pathway">
    <text evidence="6">Cofactor biosynthesis; adenosylcobalamin biosynthesis; adenosylcobalamin from cob(II)yrinate a,c-diamide: step 5/7.</text>
</comment>
<evidence type="ECO:0000256" key="4">
    <source>
        <dbReference type="ARBA" id="ARBA00003889"/>
    </source>
</evidence>
<dbReference type="SUPFAM" id="SSF52540">
    <property type="entry name" value="P-loop containing nucleoside triphosphate hydrolases"/>
    <property type="match status" value="1"/>
</dbReference>
<evidence type="ECO:0000256" key="12">
    <source>
        <dbReference type="ARBA" id="ARBA00022741"/>
    </source>
</evidence>
<keyword evidence="18" id="KW-0548">Nucleotidyltransferase</keyword>
<comment type="similarity">
    <text evidence="7">Belongs to the CobU/CobP family.</text>
</comment>
<dbReference type="EMBL" id="JARLKY010000004">
    <property type="protein sequence ID" value="MEC0225863.1"/>
    <property type="molecule type" value="Genomic_DNA"/>
</dbReference>
<comment type="catalytic activity">
    <reaction evidence="3">
        <text>adenosylcob(III)inamide + GTP = adenosylcob(III)inamide phosphate + GDP + H(+)</text>
        <dbReference type="Rhea" id="RHEA:15765"/>
        <dbReference type="ChEBI" id="CHEBI:2480"/>
        <dbReference type="ChEBI" id="CHEBI:15378"/>
        <dbReference type="ChEBI" id="CHEBI:37565"/>
        <dbReference type="ChEBI" id="CHEBI:58189"/>
        <dbReference type="ChEBI" id="CHEBI:58502"/>
        <dbReference type="EC" id="2.7.1.156"/>
    </reaction>
</comment>
<dbReference type="EC" id="2.7.7.62" evidence="9"/>
<name>A0ABU6FVF8_9BACL</name>
<evidence type="ECO:0000256" key="10">
    <source>
        <dbReference type="ARBA" id="ARBA00022573"/>
    </source>
</evidence>
<keyword evidence="19" id="KW-1185">Reference proteome</keyword>
<keyword evidence="10" id="KW-0169">Cobalamin biosynthesis</keyword>
<accession>A0ABU6FVF8</accession>
<dbReference type="InterPro" id="IPR003203">
    <property type="entry name" value="CobU/CobP"/>
</dbReference>
<comment type="catalytic activity">
    <reaction evidence="1">
        <text>adenosylcob(III)inamide + ATP = adenosylcob(III)inamide phosphate + ADP + H(+)</text>
        <dbReference type="Rhea" id="RHEA:15769"/>
        <dbReference type="ChEBI" id="CHEBI:2480"/>
        <dbReference type="ChEBI" id="CHEBI:15378"/>
        <dbReference type="ChEBI" id="CHEBI:30616"/>
        <dbReference type="ChEBI" id="CHEBI:58502"/>
        <dbReference type="ChEBI" id="CHEBI:456216"/>
        <dbReference type="EC" id="2.7.1.156"/>
    </reaction>
</comment>
<evidence type="ECO:0000256" key="8">
    <source>
        <dbReference type="ARBA" id="ARBA00012016"/>
    </source>
</evidence>
<dbReference type="EC" id="2.7.1.156" evidence="8"/>
<dbReference type="GO" id="GO:0008820">
    <property type="term" value="F:cobinamide phosphate guanylyltransferase activity"/>
    <property type="evidence" value="ECO:0007669"/>
    <property type="project" value="UniProtKB-EC"/>
</dbReference>
<evidence type="ECO:0000256" key="17">
    <source>
        <dbReference type="ARBA" id="ARBA00030571"/>
    </source>
</evidence>
<dbReference type="Gene3D" id="3.40.50.300">
    <property type="entry name" value="P-loop containing nucleotide triphosphate hydrolases"/>
    <property type="match status" value="1"/>
</dbReference>
<dbReference type="RefSeq" id="WP_326070306.1">
    <property type="nucleotide sequence ID" value="NZ_JARLKY010000004.1"/>
</dbReference>
<sequence>MAVLVTGGARSGKSAFAEQLAMHGEMRGIYIATSHIYDEEMRERVDLHKQQRLSSDYPWDTREEPYELCELLEQLQADAMNAGTPVPAVLVDCLTLWLTNWLLRYESEANASALVTKRLDELAESVSSYAGTLILVTNEVGDGIVPEYPLGRTFRDLAGRMNQRLASVCEEVFLVTAGIPIELKSRAYRLDTRPSSLRTER</sequence>
<evidence type="ECO:0000256" key="15">
    <source>
        <dbReference type="ARBA" id="ARBA00023134"/>
    </source>
</evidence>
<dbReference type="PIRSF" id="PIRSF006135">
    <property type="entry name" value="CobU"/>
    <property type="match status" value="1"/>
</dbReference>
<reference evidence="18 19" key="1">
    <citation type="submission" date="2023-03" db="EMBL/GenBank/DDBJ databases">
        <title>Bacillus Genome Sequencing.</title>
        <authorList>
            <person name="Dunlap C."/>
        </authorList>
    </citation>
    <scope>NUCLEOTIDE SEQUENCE [LARGE SCALE GENOMIC DNA]</scope>
    <source>
        <strain evidence="18 19">BD-533</strain>
    </source>
</reference>
<evidence type="ECO:0000256" key="13">
    <source>
        <dbReference type="ARBA" id="ARBA00022777"/>
    </source>
</evidence>
<dbReference type="CDD" id="cd00544">
    <property type="entry name" value="CobU"/>
    <property type="match status" value="1"/>
</dbReference>
<keyword evidence="14" id="KW-0067">ATP-binding</keyword>
<evidence type="ECO:0000256" key="14">
    <source>
        <dbReference type="ARBA" id="ARBA00022840"/>
    </source>
</evidence>
<dbReference type="PANTHER" id="PTHR34848:SF1">
    <property type="entry name" value="BIFUNCTIONAL ADENOSYLCOBALAMIN BIOSYNTHESIS PROTEIN COBU"/>
    <property type="match status" value="1"/>
</dbReference>
<evidence type="ECO:0000256" key="11">
    <source>
        <dbReference type="ARBA" id="ARBA00022679"/>
    </source>
</evidence>
<keyword evidence="13 18" id="KW-0418">Kinase</keyword>
<comment type="catalytic activity">
    <reaction evidence="2">
        <text>adenosylcob(III)inamide phosphate + GTP + H(+) = adenosylcob(III)inamide-GDP + diphosphate</text>
        <dbReference type="Rhea" id="RHEA:22712"/>
        <dbReference type="ChEBI" id="CHEBI:15378"/>
        <dbReference type="ChEBI" id="CHEBI:33019"/>
        <dbReference type="ChEBI" id="CHEBI:37565"/>
        <dbReference type="ChEBI" id="CHEBI:58502"/>
        <dbReference type="ChEBI" id="CHEBI:60487"/>
        <dbReference type="EC" id="2.7.7.62"/>
    </reaction>
</comment>
<comment type="caution">
    <text evidence="18">The sequence shown here is derived from an EMBL/GenBank/DDBJ whole genome shotgun (WGS) entry which is preliminary data.</text>
</comment>
<evidence type="ECO:0000256" key="2">
    <source>
        <dbReference type="ARBA" id="ARBA00000711"/>
    </source>
</evidence>
<dbReference type="InterPro" id="IPR027417">
    <property type="entry name" value="P-loop_NTPase"/>
</dbReference>
<dbReference type="NCBIfam" id="NF004469">
    <property type="entry name" value="PRK05800.1"/>
    <property type="match status" value="1"/>
</dbReference>
<evidence type="ECO:0000256" key="5">
    <source>
        <dbReference type="ARBA" id="ARBA00004692"/>
    </source>
</evidence>
<proteinExistence type="inferred from homology"/>
<dbReference type="Pfam" id="PF02283">
    <property type="entry name" value="CobU"/>
    <property type="match status" value="1"/>
</dbReference>
<organism evidence="18 19">
    <name type="scientific">Paenibacillus alba</name>
    <dbReference type="NCBI Taxonomy" id="1197127"/>
    <lineage>
        <taxon>Bacteria</taxon>
        <taxon>Bacillati</taxon>
        <taxon>Bacillota</taxon>
        <taxon>Bacilli</taxon>
        <taxon>Bacillales</taxon>
        <taxon>Paenibacillaceae</taxon>
        <taxon>Paenibacillus</taxon>
    </lineage>
</organism>
<evidence type="ECO:0000256" key="3">
    <source>
        <dbReference type="ARBA" id="ARBA00001522"/>
    </source>
</evidence>
<comment type="function">
    <text evidence="4">Catalyzes ATP-dependent phosphorylation of adenosylcobinamide and addition of GMP to adenosylcobinamide phosphate.</text>
</comment>